<evidence type="ECO:0000256" key="8">
    <source>
        <dbReference type="PIRSR" id="PIRSR000477-2"/>
    </source>
</evidence>
<evidence type="ECO:0000256" key="5">
    <source>
        <dbReference type="ARBA" id="ARBA00022679"/>
    </source>
</evidence>
<feature type="binding site" evidence="8">
    <location>
        <begin position="84"/>
        <end position="86"/>
    </location>
    <ligand>
        <name>phosphate</name>
        <dbReference type="ChEBI" id="CHEBI:43474"/>
    </ligand>
</feature>
<dbReference type="InterPro" id="IPR011268">
    <property type="entry name" value="Purine_phosphorylase"/>
</dbReference>
<dbReference type="SUPFAM" id="SSF53167">
    <property type="entry name" value="Purine and uridine phosphorylases"/>
    <property type="match status" value="1"/>
</dbReference>
<keyword evidence="4 7" id="KW-0328">Glycosyltransferase</keyword>
<dbReference type="PANTHER" id="PTHR11904">
    <property type="entry name" value="METHYLTHIOADENOSINE/PURINE NUCLEOSIDE PHOSPHORYLASE"/>
    <property type="match status" value="1"/>
</dbReference>
<dbReference type="InterPro" id="IPR011270">
    <property type="entry name" value="Pur_Nuc_Pase_Ino/Guo-sp"/>
</dbReference>
<feature type="binding site" evidence="8">
    <location>
        <position position="33"/>
    </location>
    <ligand>
        <name>phosphate</name>
        <dbReference type="ChEBI" id="CHEBI:43474"/>
    </ligand>
</feature>
<dbReference type="NCBIfam" id="TIGR01700">
    <property type="entry name" value="PNPH"/>
    <property type="match status" value="1"/>
</dbReference>
<dbReference type="CDD" id="cd09009">
    <property type="entry name" value="PNP-EcPNPII_like"/>
    <property type="match status" value="1"/>
</dbReference>
<feature type="domain" description="Nucleoside phosphorylase" evidence="9">
    <location>
        <begin position="27"/>
        <end position="272"/>
    </location>
</feature>
<evidence type="ECO:0000256" key="7">
    <source>
        <dbReference type="PIRNR" id="PIRNR000477"/>
    </source>
</evidence>
<evidence type="ECO:0000256" key="2">
    <source>
        <dbReference type="ARBA" id="ARBA00005058"/>
    </source>
</evidence>
<organism evidence="10 11">
    <name type="scientific">Butyrivibrio fibrisolvens DSM 3071</name>
    <dbReference type="NCBI Taxonomy" id="1121131"/>
    <lineage>
        <taxon>Bacteria</taxon>
        <taxon>Bacillati</taxon>
        <taxon>Bacillota</taxon>
        <taxon>Clostridia</taxon>
        <taxon>Lachnospirales</taxon>
        <taxon>Lachnospiraceae</taxon>
        <taxon>Butyrivibrio</taxon>
    </lineage>
</organism>
<keyword evidence="5 7" id="KW-0808">Transferase</keyword>
<protein>
    <recommendedName>
        <fullName evidence="7">Purine nucleoside phosphorylase</fullName>
        <ecNumber evidence="7">2.4.2.1</ecNumber>
    </recommendedName>
    <alternativeName>
        <fullName evidence="7">Inosine-guanosine phosphorylase</fullName>
    </alternativeName>
</protein>
<dbReference type="EMBL" id="FQXK01000008">
    <property type="protein sequence ID" value="SHH87880.1"/>
    <property type="molecule type" value="Genomic_DNA"/>
</dbReference>
<dbReference type="STRING" id="1121131.SAMN02745229_01044"/>
<dbReference type="PANTHER" id="PTHR11904:SF9">
    <property type="entry name" value="PURINE NUCLEOSIDE PHOSPHORYLASE-RELATED"/>
    <property type="match status" value="1"/>
</dbReference>
<dbReference type="GO" id="GO:0004731">
    <property type="term" value="F:purine-nucleoside phosphorylase activity"/>
    <property type="evidence" value="ECO:0007669"/>
    <property type="project" value="UniProtKB-EC"/>
</dbReference>
<keyword evidence="11" id="KW-1185">Reference proteome</keyword>
<feature type="binding site" evidence="8">
    <location>
        <position position="64"/>
    </location>
    <ligand>
        <name>phosphate</name>
        <dbReference type="ChEBI" id="CHEBI:43474"/>
    </ligand>
</feature>
<feature type="binding site" evidence="8">
    <location>
        <position position="196"/>
    </location>
    <ligand>
        <name>a purine D-ribonucleoside</name>
        <dbReference type="ChEBI" id="CHEBI:142355"/>
    </ligand>
</feature>
<dbReference type="NCBIfam" id="TIGR01697">
    <property type="entry name" value="PNPH-PUNA-XAPA"/>
    <property type="match status" value="1"/>
</dbReference>
<dbReference type="OrthoDB" id="1523230at2"/>
<name>A0A1M5WJW1_BUTFI</name>
<evidence type="ECO:0000256" key="6">
    <source>
        <dbReference type="ARBA" id="ARBA00048556"/>
    </source>
</evidence>
<comment type="pathway">
    <text evidence="2 7">Purine metabolism; purine nucleoside salvage.</text>
</comment>
<feature type="binding site" evidence="8">
    <location>
        <position position="116"/>
    </location>
    <ligand>
        <name>phosphate</name>
        <dbReference type="ChEBI" id="CHEBI:43474"/>
    </ligand>
</feature>
<reference evidence="11" key="1">
    <citation type="submission" date="2016-11" db="EMBL/GenBank/DDBJ databases">
        <authorList>
            <person name="Varghese N."/>
            <person name="Submissions S."/>
        </authorList>
    </citation>
    <scope>NUCLEOTIDE SEQUENCE [LARGE SCALE GENOMIC DNA]</scope>
    <source>
        <strain evidence="11">DSM 3071</strain>
    </source>
</reference>
<gene>
    <name evidence="10" type="ORF">SAMN02745229_01044</name>
</gene>
<sequence>MTNSKVYEKVEKCVEAIRAKTDFVPKVALTLGSGLGDYAKNIDIKAEVSYSEIEGFPVSTVPGHDGKFIFGYVGKTPVVCMKGRVHYYEGYPISDVVLPARVMKMLGAEILFLTNASGGVNYHFSAGDLMLITDHISCFAPNPLIGPNDDRLGLRFPDMSNVYNKDLQEILKKTAIDNGIALKEGIYCQLTGPSFESPAEIRMLRTLGVDAVGMSTVVEAIAANHMGMKICGVSCISNLAAGMSANPLNHEEVQEAADMAAPRFAKLVTESIKQFGDIEWFK</sequence>
<dbReference type="NCBIfam" id="NF006054">
    <property type="entry name" value="PRK08202.1"/>
    <property type="match status" value="1"/>
</dbReference>
<dbReference type="Proteomes" id="UP000184278">
    <property type="component" value="Unassembled WGS sequence"/>
</dbReference>
<evidence type="ECO:0000256" key="1">
    <source>
        <dbReference type="ARBA" id="ARBA00002678"/>
    </source>
</evidence>
<feature type="binding site" evidence="8">
    <location>
        <position position="215"/>
    </location>
    <ligand>
        <name>phosphate</name>
        <dbReference type="ChEBI" id="CHEBI:43474"/>
    </ligand>
</feature>
<evidence type="ECO:0000256" key="3">
    <source>
        <dbReference type="ARBA" id="ARBA00006751"/>
    </source>
</evidence>
<dbReference type="Gene3D" id="3.40.50.1580">
    <property type="entry name" value="Nucleoside phosphorylase domain"/>
    <property type="match status" value="1"/>
</dbReference>
<comment type="catalytic activity">
    <reaction evidence="6">
        <text>a purine 2'-deoxy-D-ribonucleoside + phosphate = a purine nucleobase + 2-deoxy-alpha-D-ribose 1-phosphate</text>
        <dbReference type="Rhea" id="RHEA:36431"/>
        <dbReference type="ChEBI" id="CHEBI:26386"/>
        <dbReference type="ChEBI" id="CHEBI:43474"/>
        <dbReference type="ChEBI" id="CHEBI:57259"/>
        <dbReference type="ChEBI" id="CHEBI:142361"/>
        <dbReference type="EC" id="2.4.2.1"/>
    </reaction>
</comment>
<evidence type="ECO:0000313" key="11">
    <source>
        <dbReference type="Proteomes" id="UP000184278"/>
    </source>
</evidence>
<evidence type="ECO:0000313" key="10">
    <source>
        <dbReference type="EMBL" id="SHH87880.1"/>
    </source>
</evidence>
<dbReference type="RefSeq" id="WP_073386057.1">
    <property type="nucleotide sequence ID" value="NZ_FQXK01000008.1"/>
</dbReference>
<dbReference type="PIRSF" id="PIRSF000477">
    <property type="entry name" value="PurNPase"/>
    <property type="match status" value="1"/>
</dbReference>
<dbReference type="UniPathway" id="UPA00606"/>
<dbReference type="GeneID" id="89509502"/>
<dbReference type="GO" id="GO:0009116">
    <property type="term" value="P:nucleoside metabolic process"/>
    <property type="evidence" value="ECO:0007669"/>
    <property type="project" value="InterPro"/>
</dbReference>
<dbReference type="EC" id="2.4.2.1" evidence="7"/>
<evidence type="ECO:0000256" key="4">
    <source>
        <dbReference type="ARBA" id="ARBA00022676"/>
    </source>
</evidence>
<comment type="function">
    <text evidence="1">The purine nucleoside phosphorylases catalyze the phosphorolytic breakdown of the N-glycosidic bond in the beta-(deoxy)ribonucleoside molecules, with the formation of the corresponding free purine bases and pentose-1-phosphate. Cleaves guanosine, inosine, 2'-deoxyguanosine and 2'-deoxyinosine.</text>
</comment>
<comment type="similarity">
    <text evidence="3 7">Belongs to the PNP/MTAP phosphorylase family.</text>
</comment>
<proteinExistence type="inferred from homology"/>
<dbReference type="Pfam" id="PF01048">
    <property type="entry name" value="PNP_UDP_1"/>
    <property type="match status" value="1"/>
</dbReference>
<dbReference type="GO" id="GO:0005737">
    <property type="term" value="C:cytoplasm"/>
    <property type="evidence" value="ECO:0007669"/>
    <property type="project" value="TreeGrafter"/>
</dbReference>
<accession>A0A1M5WJW1</accession>
<feature type="binding site" evidence="8">
    <location>
        <position position="238"/>
    </location>
    <ligand>
        <name>a purine D-ribonucleoside</name>
        <dbReference type="ChEBI" id="CHEBI:142355"/>
    </ligand>
</feature>
<dbReference type="AlphaFoldDB" id="A0A1M5WJW1"/>
<evidence type="ECO:0000259" key="9">
    <source>
        <dbReference type="Pfam" id="PF01048"/>
    </source>
</evidence>
<dbReference type="InterPro" id="IPR035994">
    <property type="entry name" value="Nucleoside_phosphorylase_sf"/>
</dbReference>
<dbReference type="InterPro" id="IPR000845">
    <property type="entry name" value="Nucleoside_phosphorylase_d"/>
</dbReference>